<gene>
    <name evidence="2" type="ORF">SAMN02745219_00199</name>
</gene>
<protein>
    <submittedName>
        <fullName evidence="2">Ribbon-helix-helix protein, copG family</fullName>
    </submittedName>
</protein>
<organism evidence="2 3">
    <name type="scientific">Desulfofundulus thermosubterraneus DSM 16057</name>
    <dbReference type="NCBI Taxonomy" id="1121432"/>
    <lineage>
        <taxon>Bacteria</taxon>
        <taxon>Bacillati</taxon>
        <taxon>Bacillota</taxon>
        <taxon>Clostridia</taxon>
        <taxon>Eubacteriales</taxon>
        <taxon>Peptococcaceae</taxon>
        <taxon>Desulfofundulus</taxon>
    </lineage>
</organism>
<keyword evidence="3" id="KW-1185">Reference proteome</keyword>
<reference evidence="3" key="1">
    <citation type="submission" date="2016-11" db="EMBL/GenBank/DDBJ databases">
        <authorList>
            <person name="Varghese N."/>
            <person name="Submissions S."/>
        </authorList>
    </citation>
    <scope>NUCLEOTIDE SEQUENCE [LARGE SCALE GENOMIC DNA]</scope>
    <source>
        <strain evidence="3">DSM 16057</strain>
    </source>
</reference>
<evidence type="ECO:0000259" key="1">
    <source>
        <dbReference type="Pfam" id="PF01402"/>
    </source>
</evidence>
<dbReference type="STRING" id="1121432.SAMN02745219_00199"/>
<dbReference type="Pfam" id="PF01402">
    <property type="entry name" value="RHH_1"/>
    <property type="match status" value="1"/>
</dbReference>
<dbReference type="GO" id="GO:0006355">
    <property type="term" value="P:regulation of DNA-templated transcription"/>
    <property type="evidence" value="ECO:0007669"/>
    <property type="project" value="InterPro"/>
</dbReference>
<dbReference type="Proteomes" id="UP000184529">
    <property type="component" value="Unassembled WGS sequence"/>
</dbReference>
<accession>A0A1M6AM58</accession>
<dbReference type="RefSeq" id="WP_072866892.1">
    <property type="nucleotide sequence ID" value="NZ_FQZM01000003.1"/>
</dbReference>
<sequence>MLRTQIQLTEQQVAALKARAAAEGVSLAELIRRCIDQALASSVGPEPTERIRRAAAIAGRFRSGTGDLAINHDKYLVEALDK</sequence>
<evidence type="ECO:0000313" key="2">
    <source>
        <dbReference type="EMBL" id="SHI37556.1"/>
    </source>
</evidence>
<evidence type="ECO:0000313" key="3">
    <source>
        <dbReference type="Proteomes" id="UP000184529"/>
    </source>
</evidence>
<dbReference type="EMBL" id="FQZM01000003">
    <property type="protein sequence ID" value="SHI37556.1"/>
    <property type="molecule type" value="Genomic_DNA"/>
</dbReference>
<dbReference type="InterPro" id="IPR010985">
    <property type="entry name" value="Ribbon_hlx_hlx"/>
</dbReference>
<name>A0A1M6AM58_9FIRM</name>
<dbReference type="Gene3D" id="1.10.1220.10">
    <property type="entry name" value="Met repressor-like"/>
    <property type="match status" value="1"/>
</dbReference>
<dbReference type="InterPro" id="IPR002145">
    <property type="entry name" value="CopG"/>
</dbReference>
<proteinExistence type="predicted"/>
<dbReference type="InterPro" id="IPR013321">
    <property type="entry name" value="Arc_rbn_hlx_hlx"/>
</dbReference>
<dbReference type="AlphaFoldDB" id="A0A1M6AM58"/>
<feature type="domain" description="Ribbon-helix-helix protein CopG" evidence="1">
    <location>
        <begin position="3"/>
        <end position="40"/>
    </location>
</feature>
<dbReference type="SUPFAM" id="SSF47598">
    <property type="entry name" value="Ribbon-helix-helix"/>
    <property type="match status" value="1"/>
</dbReference>